<protein>
    <recommendedName>
        <fullName evidence="8">Putative manganese efflux pump MntP</fullName>
    </recommendedName>
</protein>
<evidence type="ECO:0000256" key="6">
    <source>
        <dbReference type="ARBA" id="ARBA00023136"/>
    </source>
</evidence>
<feature type="transmembrane region" description="Helical" evidence="8">
    <location>
        <begin position="104"/>
        <end position="125"/>
    </location>
</feature>
<feature type="transmembrane region" description="Helical" evidence="8">
    <location>
        <begin position="163"/>
        <end position="182"/>
    </location>
</feature>
<keyword evidence="1 8" id="KW-0813">Transport</keyword>
<keyword evidence="6 8" id="KW-0472">Membrane</keyword>
<evidence type="ECO:0000256" key="1">
    <source>
        <dbReference type="ARBA" id="ARBA00022448"/>
    </source>
</evidence>
<comment type="function">
    <text evidence="8">Probably functions as a manganese efflux pump.</text>
</comment>
<dbReference type="PANTHER" id="PTHR35529">
    <property type="entry name" value="MANGANESE EFFLUX PUMP MNTP-RELATED"/>
    <property type="match status" value="1"/>
</dbReference>
<dbReference type="Pfam" id="PF02659">
    <property type="entry name" value="Mntp"/>
    <property type="match status" value="1"/>
</dbReference>
<keyword evidence="4 8" id="KW-1133">Transmembrane helix</keyword>
<dbReference type="EMBL" id="MAYT01000012">
    <property type="protein sequence ID" value="OCA88836.1"/>
    <property type="molecule type" value="Genomic_DNA"/>
</dbReference>
<evidence type="ECO:0000256" key="5">
    <source>
        <dbReference type="ARBA" id="ARBA00023065"/>
    </source>
</evidence>
<proteinExistence type="inferred from homology"/>
<accession>A0A1B9AYG7</accession>
<dbReference type="AlphaFoldDB" id="A0A1B9AYG7"/>
<evidence type="ECO:0000313" key="9">
    <source>
        <dbReference type="EMBL" id="OCA88836.1"/>
    </source>
</evidence>
<dbReference type="GO" id="GO:0005886">
    <property type="term" value="C:plasma membrane"/>
    <property type="evidence" value="ECO:0007669"/>
    <property type="project" value="UniProtKB-SubCell"/>
</dbReference>
<feature type="transmembrane region" description="Helical" evidence="8">
    <location>
        <begin position="40"/>
        <end position="61"/>
    </location>
</feature>
<evidence type="ECO:0000313" key="10">
    <source>
        <dbReference type="Proteomes" id="UP000092578"/>
    </source>
</evidence>
<evidence type="ECO:0000256" key="8">
    <source>
        <dbReference type="HAMAP-Rule" id="MF_01521"/>
    </source>
</evidence>
<keyword evidence="3 8" id="KW-0812">Transmembrane</keyword>
<evidence type="ECO:0000256" key="7">
    <source>
        <dbReference type="ARBA" id="ARBA00023211"/>
    </source>
</evidence>
<dbReference type="Proteomes" id="UP000092578">
    <property type="component" value="Unassembled WGS sequence"/>
</dbReference>
<evidence type="ECO:0000256" key="4">
    <source>
        <dbReference type="ARBA" id="ARBA00022989"/>
    </source>
</evidence>
<comment type="subcellular location">
    <subcellularLocation>
        <location evidence="8">Cell membrane</location>
        <topology evidence="8">Multi-pass membrane protein</topology>
    </subcellularLocation>
</comment>
<dbReference type="RefSeq" id="WP_065410154.1">
    <property type="nucleotide sequence ID" value="NZ_MAYT01000012.1"/>
</dbReference>
<dbReference type="GO" id="GO:0005384">
    <property type="term" value="F:manganese ion transmembrane transporter activity"/>
    <property type="evidence" value="ECO:0007669"/>
    <property type="project" value="UniProtKB-UniRule"/>
</dbReference>
<organism evidence="9 10">
    <name type="scientific">Pseudobacillus wudalianchiensis</name>
    <dbReference type="NCBI Taxonomy" id="1743143"/>
    <lineage>
        <taxon>Bacteria</taxon>
        <taxon>Bacillati</taxon>
        <taxon>Bacillota</taxon>
        <taxon>Bacilli</taxon>
        <taxon>Bacillales</taxon>
        <taxon>Bacillaceae</taxon>
        <taxon>Pseudobacillus</taxon>
    </lineage>
</organism>
<dbReference type="HAMAP" id="MF_01521">
    <property type="entry name" value="MntP_pump"/>
    <property type="match status" value="1"/>
</dbReference>
<keyword evidence="7 8" id="KW-0464">Manganese</keyword>
<keyword evidence="2 8" id="KW-1003">Cell membrane</keyword>
<reference evidence="10" key="1">
    <citation type="submission" date="2016-05" db="EMBL/GenBank/DDBJ databases">
        <authorList>
            <person name="Liu B."/>
            <person name="Wang J."/>
            <person name="Zhu Y."/>
            <person name="Liu G."/>
            <person name="Chen Q."/>
            <person name="Chen Z."/>
            <person name="Lan J."/>
            <person name="Che J."/>
            <person name="Ge C."/>
            <person name="Shi H."/>
            <person name="Pan Z."/>
            <person name="Liu X."/>
        </authorList>
    </citation>
    <scope>NUCLEOTIDE SEQUENCE [LARGE SCALE GENOMIC DNA]</scope>
    <source>
        <strain evidence="10">FJAT-27215</strain>
    </source>
</reference>
<evidence type="ECO:0000256" key="3">
    <source>
        <dbReference type="ARBA" id="ARBA00022692"/>
    </source>
</evidence>
<feature type="transmembrane region" description="Helical" evidence="8">
    <location>
        <begin position="68"/>
        <end position="92"/>
    </location>
</feature>
<comment type="caution">
    <text evidence="9">The sequence shown here is derived from an EMBL/GenBank/DDBJ whole genome shotgun (WGS) entry which is preliminary data.</text>
</comment>
<dbReference type="InterPro" id="IPR003810">
    <property type="entry name" value="Mntp/YtaF"/>
</dbReference>
<gene>
    <name evidence="8" type="primary">mntP</name>
    <name evidence="9" type="ORF">A8F95_05195</name>
</gene>
<dbReference type="PANTHER" id="PTHR35529:SF1">
    <property type="entry name" value="MANGANESE EFFLUX PUMP MNTP-RELATED"/>
    <property type="match status" value="1"/>
</dbReference>
<keyword evidence="5 8" id="KW-0406">Ion transport</keyword>
<feature type="transmembrane region" description="Helical" evidence="8">
    <location>
        <begin position="132"/>
        <end position="151"/>
    </location>
</feature>
<sequence>MKQKMGEVVTLSTLALALGMDAFSASLGIGVVPIRLRRIFYIGLIIGSFHIILPLLGIIAGRFVTDTFGAIASLIGGLLLIIAGSQMIVAFFQNKEEERSVPVGWKLMLFSLIVSLDSFSVGLTLGIYGAEILLVLLLFGGIAACLTWGGLLAGRKVGDWLGAYSEAFGGCVLLAFGLKLLFL</sequence>
<dbReference type="InterPro" id="IPR022929">
    <property type="entry name" value="Put_MntP"/>
</dbReference>
<evidence type="ECO:0000256" key="2">
    <source>
        <dbReference type="ARBA" id="ARBA00022475"/>
    </source>
</evidence>
<keyword evidence="10" id="KW-1185">Reference proteome</keyword>
<name>A0A1B9AYG7_9BACI</name>
<comment type="similarity">
    <text evidence="8">Belongs to the MntP (TC 9.B.29) family.</text>
</comment>